<feature type="region of interest" description="Disordered" evidence="6">
    <location>
        <begin position="480"/>
        <end position="499"/>
    </location>
</feature>
<dbReference type="Pfam" id="PF13462">
    <property type="entry name" value="Thioredoxin_4"/>
    <property type="match status" value="2"/>
</dbReference>
<dbReference type="PANTHER" id="PTHR13887:SF14">
    <property type="entry name" value="DISULFIDE BOND FORMATION PROTEIN D"/>
    <property type="match status" value="1"/>
</dbReference>
<dbReference type="InterPro" id="IPR036249">
    <property type="entry name" value="Thioredoxin-like_sf"/>
</dbReference>
<evidence type="ECO:0000256" key="6">
    <source>
        <dbReference type="SAM" id="MobiDB-lite"/>
    </source>
</evidence>
<sequence length="673" mass="74226">MLNKSLVALLAALSLFAAACSGGEATRKDNGEPSDSLTAQSDKTAQEARAKRVDVADSKIIPVGDSPQQGPADAAVTIVAFSDFQCPFCSRGAAIVDELLADDDYKGKVRVVFKHYPLPFHRQAKDASRAAMAAGEQGKFWEMHDLLFDNQREFRGKDTAQMKELTAGYAEQLGLDVEQFRADFDKPAYAAEIEEDLELVEKLDVRGTPNFYINGVNIVGAQPLDRFQEIVDEQLEMAARKKKEGVSADQMYQTLVAANYAEAQARGEVDAKPPEPEQIVEMVPVDKDDAVKGSADKALVTVVEFSDFQCPFCSRAASTVDRIEEKYGDKVRVVFKHLPLPFHQEADEAAKLAMAAQKEGKFWEMHDLLFEHQSALREEGTFVDLGKKVGLSERQVERALASDTYQKRLEEDIKQAQKVGARGTPTFFINGVQLVGAQPFSAFEAVIDEQIEVAEKLQKDKKVSGEKLYEAAVAYNKANAPSPEAGAGAGDEEPAPRVDTSKLSVDKDQVRGPADAKVTVFVFSDFQCPYCRMGAQRFDEALENVKDEVKVVYKHYPLPFHKEAEPAAKAAMAAGEQGKFWAMHDLLFQNQQRLTEEGIYAELAKKLGLDVEKFEKDMGKKAYDEQIAADMKQGDAIGVRGTPSFFIDGTRVVGAQQPETFEKAIKEALSEKQ</sequence>
<feature type="domain" description="Thioredoxin" evidence="8">
    <location>
        <begin position="39"/>
        <end position="236"/>
    </location>
</feature>
<keyword evidence="5" id="KW-0676">Redox-active center</keyword>
<feature type="region of interest" description="Disordered" evidence="6">
    <location>
        <begin position="24"/>
        <end position="43"/>
    </location>
</feature>
<evidence type="ECO:0000256" key="2">
    <source>
        <dbReference type="ARBA" id="ARBA00022729"/>
    </source>
</evidence>
<protein>
    <submittedName>
        <fullName evidence="9">Thioredoxin</fullName>
    </submittedName>
</protein>
<evidence type="ECO:0000313" key="10">
    <source>
        <dbReference type="Proteomes" id="UP000315995"/>
    </source>
</evidence>
<dbReference type="PROSITE" id="PS51257">
    <property type="entry name" value="PROKAR_LIPOPROTEIN"/>
    <property type="match status" value="1"/>
</dbReference>
<accession>A0A5B8Y6X4</accession>
<feature type="compositionally biased region" description="Polar residues" evidence="6">
    <location>
        <begin position="33"/>
        <end position="43"/>
    </location>
</feature>
<evidence type="ECO:0000256" key="3">
    <source>
        <dbReference type="ARBA" id="ARBA00023002"/>
    </source>
</evidence>
<dbReference type="Gene3D" id="3.40.30.10">
    <property type="entry name" value="Glutaredoxin"/>
    <property type="match status" value="3"/>
</dbReference>
<dbReference type="PROSITE" id="PS51352">
    <property type="entry name" value="THIOREDOXIN_2"/>
    <property type="match status" value="3"/>
</dbReference>
<feature type="signal peptide" evidence="7">
    <location>
        <begin position="1"/>
        <end position="19"/>
    </location>
</feature>
<keyword evidence="3" id="KW-0560">Oxidoreductase</keyword>
<dbReference type="OrthoDB" id="9784686at2"/>
<organism evidence="9 10">
    <name type="scientific">Persicimonas caeni</name>
    <dbReference type="NCBI Taxonomy" id="2292766"/>
    <lineage>
        <taxon>Bacteria</taxon>
        <taxon>Deltaproteobacteria</taxon>
        <taxon>Bradymonadales</taxon>
        <taxon>Bradymonadaceae</taxon>
        <taxon>Persicimonas</taxon>
    </lineage>
</organism>
<proteinExistence type="inferred from homology"/>
<evidence type="ECO:0000256" key="1">
    <source>
        <dbReference type="ARBA" id="ARBA00005791"/>
    </source>
</evidence>
<dbReference type="SUPFAM" id="SSF52833">
    <property type="entry name" value="Thioredoxin-like"/>
    <property type="match status" value="3"/>
</dbReference>
<accession>A0A4Y6PTR2</accession>
<dbReference type="RefSeq" id="WP_141198206.1">
    <property type="nucleotide sequence ID" value="NZ_CP041186.1"/>
</dbReference>
<dbReference type="PANTHER" id="PTHR13887">
    <property type="entry name" value="GLUTATHIONE S-TRANSFERASE KAPPA"/>
    <property type="match status" value="1"/>
</dbReference>
<reference evidence="9 10" key="1">
    <citation type="submission" date="2019-06" db="EMBL/GenBank/DDBJ databases">
        <title>Persicimonas caeni gen. nov., sp. nov., a predatory bacterium isolated from solar saltern.</title>
        <authorList>
            <person name="Wang S."/>
        </authorList>
    </citation>
    <scope>NUCLEOTIDE SEQUENCE [LARGE SCALE GENOMIC DNA]</scope>
    <source>
        <strain evidence="9 10">YN101</strain>
    </source>
</reference>
<dbReference type="GO" id="GO:0016491">
    <property type="term" value="F:oxidoreductase activity"/>
    <property type="evidence" value="ECO:0007669"/>
    <property type="project" value="UniProtKB-KW"/>
</dbReference>
<evidence type="ECO:0000259" key="8">
    <source>
        <dbReference type="PROSITE" id="PS51352"/>
    </source>
</evidence>
<name>A0A4Y6PTR2_PERCE</name>
<keyword evidence="2 7" id="KW-0732">Signal</keyword>
<dbReference type="AlphaFoldDB" id="A0A4Y6PTR2"/>
<dbReference type="Proteomes" id="UP000315995">
    <property type="component" value="Chromosome"/>
</dbReference>
<dbReference type="InterPro" id="IPR013766">
    <property type="entry name" value="Thioredoxin_domain"/>
</dbReference>
<feature type="domain" description="Thioredoxin" evidence="8">
    <location>
        <begin position="271"/>
        <end position="452"/>
    </location>
</feature>
<feature type="chain" id="PRO_5030106422" evidence="7">
    <location>
        <begin position="20"/>
        <end position="673"/>
    </location>
</feature>
<dbReference type="InterPro" id="IPR001853">
    <property type="entry name" value="DSBA-like_thioredoxin_dom"/>
</dbReference>
<dbReference type="InterPro" id="IPR012336">
    <property type="entry name" value="Thioredoxin-like_fold"/>
</dbReference>
<dbReference type="Pfam" id="PF01323">
    <property type="entry name" value="DSBA"/>
    <property type="match status" value="1"/>
</dbReference>
<evidence type="ECO:0000313" key="9">
    <source>
        <dbReference type="EMBL" id="QDG51726.1"/>
    </source>
</evidence>
<keyword evidence="4" id="KW-1015">Disulfide bond</keyword>
<gene>
    <name evidence="9" type="ORF">FIV42_13505</name>
</gene>
<evidence type="ECO:0000256" key="7">
    <source>
        <dbReference type="SAM" id="SignalP"/>
    </source>
</evidence>
<comment type="similarity">
    <text evidence="1">Belongs to the thioredoxin family. DsbA subfamily.</text>
</comment>
<evidence type="ECO:0000256" key="5">
    <source>
        <dbReference type="ARBA" id="ARBA00023284"/>
    </source>
</evidence>
<feature type="domain" description="Thioredoxin" evidence="8">
    <location>
        <begin position="487"/>
        <end position="670"/>
    </location>
</feature>
<keyword evidence="10" id="KW-1185">Reference proteome</keyword>
<evidence type="ECO:0000256" key="4">
    <source>
        <dbReference type="ARBA" id="ARBA00023157"/>
    </source>
</evidence>
<dbReference type="EMBL" id="CP041186">
    <property type="protein sequence ID" value="QDG51726.1"/>
    <property type="molecule type" value="Genomic_DNA"/>
</dbReference>